<dbReference type="OrthoDB" id="8914001at2"/>
<dbReference type="Proteomes" id="UP000248729">
    <property type="component" value="Unassembled WGS sequence"/>
</dbReference>
<accession>A0A2J8HTE0</accession>
<evidence type="ECO:0000313" key="2">
    <source>
        <dbReference type="EMBL" id="RAS62846.1"/>
    </source>
</evidence>
<reference evidence="1 3" key="1">
    <citation type="submission" date="2018-01" db="EMBL/GenBank/DDBJ databases">
        <title>Draft genome sequences of six Vibrio diazotrophicus strains isolated from deep-sea sediments of the Baltic Sea.</title>
        <authorList>
            <person name="Castillo D."/>
            <person name="Vandieken V."/>
            <person name="Chiang O."/>
            <person name="Middelboe M."/>
        </authorList>
    </citation>
    <scope>NUCLEOTIDE SEQUENCE [LARGE SCALE GENOMIC DNA]</scope>
    <source>
        <strain evidence="1 3">60.27F</strain>
    </source>
</reference>
<evidence type="ECO:0000313" key="4">
    <source>
        <dbReference type="Proteomes" id="UP000248729"/>
    </source>
</evidence>
<sequence>MITYNSILKNLKRFNVDHKEKIVNLTNYETYDDLISDSNNFTGLYDYDITDPYWLISDFDDETWYINVNSREDKEIIWKNIILSDESRLTDKKNSRLLLFLKHLIIAPNHALTNGGSILKNSSIRSNINASIQLINILLTHDNLIKVCNDSLDNINTDFIMSILLRYCNSGYYGAINFQEKLYSFSENLNVSEEFQSYYSFKKKFPHLTNINKKNNVINENMTFLAYKLYCNGYYSTDGSTIKSKKLFNDVFNKCIIDTGSYSRTGVLNYLKLKRQRGTREYLSINDYDDQDGFSQQSLQSIINVINYIPLSSTYSGFNSNIIDSSEITIERLATLHSFKTRNRVFTLPPDFVLKSMKKAFELNISNKFDSSALWNKNLIEPGEPVLLIDLLFDSIIKFHEVTSNLDKNSTKYRKLMKSCDFISHQLKELGFDQFFRPKKNELTVGESQRECKYVVEYYKVLLGSILVLVGALNARRVQEVTSLPSIGNLTPNINPWLEDRKKNASQEDLLEFYLRFFAAKSGIGGEESLLEYTERPTPLIIAKLIYKLQRFNSIIIKKGLMNNNLALFNGVGTLDGIFYPLDKKQYNEYISYFCDYIETVTTIIDGEVYRYYIREHELRRFFAILFFWAYEDKRLDSLRHQLSHTNIEHLYNYISESLPGNIFNTVKANYLSNTLHKLDDSILNKLNNCLINSFGVNSINITTAKLFVKSYYENDILSEDFKINIDHETILNQAEIEGQILYLFDNDIISLEPTFYKKDDENRYYFSLKIKDL</sequence>
<dbReference type="RefSeq" id="WP_102967236.1">
    <property type="nucleotide sequence ID" value="NZ_POSK01000021.1"/>
</dbReference>
<dbReference type="EMBL" id="POSK01000021">
    <property type="protein sequence ID" value="PNI01547.1"/>
    <property type="molecule type" value="Genomic_DNA"/>
</dbReference>
<dbReference type="EMBL" id="QLTR01000013">
    <property type="protein sequence ID" value="RAS62846.1"/>
    <property type="molecule type" value="Genomic_DNA"/>
</dbReference>
<evidence type="ECO:0000313" key="3">
    <source>
        <dbReference type="Proteomes" id="UP000236449"/>
    </source>
</evidence>
<gene>
    <name evidence="1" type="ORF">C1N32_20300</name>
    <name evidence="2" type="ORF">DET48_113122</name>
</gene>
<protein>
    <submittedName>
        <fullName evidence="1">Site-specific recombinase</fullName>
    </submittedName>
</protein>
<dbReference type="AlphaFoldDB" id="A0A2J8HTE0"/>
<evidence type="ECO:0000313" key="1">
    <source>
        <dbReference type="EMBL" id="PNI01547.1"/>
    </source>
</evidence>
<organism evidence="1 3">
    <name type="scientific">Vibrio diazotrophicus</name>
    <dbReference type="NCBI Taxonomy" id="685"/>
    <lineage>
        <taxon>Bacteria</taxon>
        <taxon>Pseudomonadati</taxon>
        <taxon>Pseudomonadota</taxon>
        <taxon>Gammaproteobacteria</taxon>
        <taxon>Vibrionales</taxon>
        <taxon>Vibrionaceae</taxon>
        <taxon>Vibrio</taxon>
    </lineage>
</organism>
<reference evidence="2 4" key="2">
    <citation type="submission" date="2018-06" db="EMBL/GenBank/DDBJ databases">
        <title>Freshwater and sediment microbial communities from various areas in North America, analyzing microbe dynamics in response to fracking.</title>
        <authorList>
            <person name="Lamendella R."/>
        </authorList>
    </citation>
    <scope>NUCLEOTIDE SEQUENCE [LARGE SCALE GENOMIC DNA]</scope>
    <source>
        <strain evidence="2 4">99A</strain>
    </source>
</reference>
<name>A0A2J8HTE0_VIBDI</name>
<comment type="caution">
    <text evidence="1">The sequence shown here is derived from an EMBL/GenBank/DDBJ whole genome shotgun (WGS) entry which is preliminary data.</text>
</comment>
<proteinExistence type="predicted"/>
<dbReference type="Proteomes" id="UP000236449">
    <property type="component" value="Unassembled WGS sequence"/>
</dbReference>